<dbReference type="AlphaFoldDB" id="A0A371X616"/>
<proteinExistence type="predicted"/>
<sequence length="185" mass="19948">MQPLAREEFACSNLSRLVVEETVGHLIAARQPPTRPEDGPAELQGDMFKRMMLGVLEKCEPEVRKASALGTTSPAFGNTCSAIWCSPEFAMPIFIGLAADAALQLGVNGPSKMLFRFEIGQQRTGLFGVVFRRASFFATARERDAVALAYSQILAHSVRSALMMPGEAARGLRTALAMAGQRMAG</sequence>
<accession>A0A371X616</accession>
<evidence type="ECO:0000313" key="1">
    <source>
        <dbReference type="EMBL" id="RFC64659.1"/>
    </source>
</evidence>
<name>A0A371X616_9HYPH</name>
<dbReference type="RefSeq" id="WP_116625580.1">
    <property type="nucleotide sequence ID" value="NZ_QURN01000019.1"/>
</dbReference>
<protein>
    <submittedName>
        <fullName evidence="1">Uncharacterized protein</fullName>
    </submittedName>
</protein>
<evidence type="ECO:0000313" key="2">
    <source>
        <dbReference type="Proteomes" id="UP000262379"/>
    </source>
</evidence>
<dbReference type="Proteomes" id="UP000262379">
    <property type="component" value="Unassembled WGS sequence"/>
</dbReference>
<reference evidence="2" key="1">
    <citation type="submission" date="2018-08" db="EMBL/GenBank/DDBJ databases">
        <authorList>
            <person name="Im W.T."/>
        </authorList>
    </citation>
    <scope>NUCLEOTIDE SEQUENCE [LARGE SCALE GENOMIC DNA]</scope>
    <source>
        <strain evidence="2">LA-28</strain>
    </source>
</reference>
<keyword evidence="2" id="KW-1185">Reference proteome</keyword>
<organism evidence="1 2">
    <name type="scientific">Mesorhizobium denitrificans</name>
    <dbReference type="NCBI Taxonomy" id="2294114"/>
    <lineage>
        <taxon>Bacteria</taxon>
        <taxon>Pseudomonadati</taxon>
        <taxon>Pseudomonadota</taxon>
        <taxon>Alphaproteobacteria</taxon>
        <taxon>Hyphomicrobiales</taxon>
        <taxon>Phyllobacteriaceae</taxon>
        <taxon>Mesorhizobium</taxon>
    </lineage>
</organism>
<dbReference type="EMBL" id="QURN01000019">
    <property type="protein sequence ID" value="RFC64659.1"/>
    <property type="molecule type" value="Genomic_DNA"/>
</dbReference>
<gene>
    <name evidence="1" type="ORF">DY251_19480</name>
</gene>
<comment type="caution">
    <text evidence="1">The sequence shown here is derived from an EMBL/GenBank/DDBJ whole genome shotgun (WGS) entry which is preliminary data.</text>
</comment>